<comment type="caution">
    <text evidence="1">The sequence shown here is derived from an EMBL/GenBank/DDBJ whole genome shotgun (WGS) entry which is preliminary data.</text>
</comment>
<dbReference type="Proteomes" id="UP000887159">
    <property type="component" value="Unassembled WGS sequence"/>
</dbReference>
<reference evidence="1" key="1">
    <citation type="submission" date="2020-08" db="EMBL/GenBank/DDBJ databases">
        <title>Multicomponent nature underlies the extraordinary mechanical properties of spider dragline silk.</title>
        <authorList>
            <person name="Kono N."/>
            <person name="Nakamura H."/>
            <person name="Mori M."/>
            <person name="Yoshida Y."/>
            <person name="Ohtoshi R."/>
            <person name="Malay A.D."/>
            <person name="Moran D.A.P."/>
            <person name="Tomita M."/>
            <person name="Numata K."/>
            <person name="Arakawa K."/>
        </authorList>
    </citation>
    <scope>NUCLEOTIDE SEQUENCE</scope>
</reference>
<proteinExistence type="predicted"/>
<keyword evidence="2" id="KW-1185">Reference proteome</keyword>
<organism evidence="1 2">
    <name type="scientific">Trichonephila clavipes</name>
    <name type="common">Golden silk orbweaver</name>
    <name type="synonym">Nephila clavipes</name>
    <dbReference type="NCBI Taxonomy" id="2585209"/>
    <lineage>
        <taxon>Eukaryota</taxon>
        <taxon>Metazoa</taxon>
        <taxon>Ecdysozoa</taxon>
        <taxon>Arthropoda</taxon>
        <taxon>Chelicerata</taxon>
        <taxon>Arachnida</taxon>
        <taxon>Araneae</taxon>
        <taxon>Araneomorphae</taxon>
        <taxon>Entelegynae</taxon>
        <taxon>Araneoidea</taxon>
        <taxon>Nephilidae</taxon>
        <taxon>Trichonephila</taxon>
    </lineage>
</organism>
<protein>
    <submittedName>
        <fullName evidence="1">Uncharacterized protein</fullName>
    </submittedName>
</protein>
<evidence type="ECO:0000313" key="2">
    <source>
        <dbReference type="Proteomes" id="UP000887159"/>
    </source>
</evidence>
<name>A0A8X6VAX2_TRICX</name>
<dbReference type="AlphaFoldDB" id="A0A8X6VAX2"/>
<accession>A0A8X6VAX2</accession>
<sequence length="98" mass="11432">MKLAWRISKPLRTTHHCSQLRKLSKEPLDLPENLQQSLVYFLELSLFFEINIVQETNLERCLMDPIPWKSFTDELASNDCSAAHRKGRKLLMHISALP</sequence>
<evidence type="ECO:0000313" key="1">
    <source>
        <dbReference type="EMBL" id="GFY01253.1"/>
    </source>
</evidence>
<dbReference type="EMBL" id="BMAU01021225">
    <property type="protein sequence ID" value="GFY01253.1"/>
    <property type="molecule type" value="Genomic_DNA"/>
</dbReference>
<gene>
    <name evidence="1" type="ORF">TNCV_5077201</name>
</gene>